<protein>
    <submittedName>
        <fullName evidence="2">Uncharacterized protein</fullName>
    </submittedName>
</protein>
<reference evidence="1" key="1">
    <citation type="submission" date="2015-01" db="EMBL/GenBank/DDBJ databases">
        <title>Comparative genome analysis of Bacillus coagulans HM-08, Clostridium butyricum HM-68, Bacillus subtilis HM-66 and Bacillus licheniformis BL-09.</title>
        <authorList>
            <person name="Zhang H."/>
        </authorList>
    </citation>
    <scope>NUCLEOTIDE SEQUENCE [LARGE SCALE GENOMIC DNA]</scope>
    <source>
        <strain evidence="1">HM-08</strain>
    </source>
</reference>
<dbReference type="Proteomes" id="UP000070376">
    <property type="component" value="Unassembled WGS sequence"/>
</dbReference>
<name>A0A0C5C5V6_HEYCO</name>
<evidence type="ECO:0000313" key="4">
    <source>
        <dbReference type="Proteomes" id="UP000070376"/>
    </source>
</evidence>
<reference evidence="2" key="3">
    <citation type="submission" date="2016-01" db="EMBL/GenBank/DDBJ databases">
        <authorList>
            <person name="Oliw E.H."/>
        </authorList>
    </citation>
    <scope>NUCLEOTIDE SEQUENCE [LARGE SCALE GENOMIC DNA]</scope>
    <source>
        <strain evidence="2">GED7749B</strain>
    </source>
</reference>
<dbReference type="Proteomes" id="UP000032024">
    <property type="component" value="Chromosome"/>
</dbReference>
<evidence type="ECO:0000313" key="1">
    <source>
        <dbReference type="EMBL" id="AJO22024.1"/>
    </source>
</evidence>
<reference evidence="3" key="2">
    <citation type="submission" date="2015-01" db="EMBL/GenBank/DDBJ databases">
        <title>Comparative genome analysis of Bacillus coagulans HM-08, Clostridium butyricum HM-68, Bacillus subtilis HM-66 and Bacillus paralicheniformis BL-09.</title>
        <authorList>
            <person name="Zhang H."/>
        </authorList>
    </citation>
    <scope>NUCLEOTIDE SEQUENCE [LARGE SCALE GENOMIC DNA]</scope>
    <source>
        <strain evidence="3">HM-08</strain>
    </source>
</reference>
<dbReference type="EMBL" id="LRPN01000077">
    <property type="protein sequence ID" value="KWZ81322.1"/>
    <property type="molecule type" value="Genomic_DNA"/>
</dbReference>
<evidence type="ECO:0000313" key="2">
    <source>
        <dbReference type="EMBL" id="KWZ81322.1"/>
    </source>
</evidence>
<reference evidence="4" key="4">
    <citation type="submission" date="2016-01" db="EMBL/GenBank/DDBJ databases">
        <authorList>
            <person name="Mitreva M."/>
            <person name="Pepin K.H."/>
            <person name="Mihindukulasuriya K.A."/>
            <person name="Fulton R."/>
            <person name="Fronick C."/>
            <person name="O'Laughlin M."/>
            <person name="Miner T."/>
            <person name="Herter B."/>
            <person name="Rosa B.A."/>
            <person name="Cordes M."/>
            <person name="Tomlinson C."/>
            <person name="Wollam A."/>
            <person name="Palsikar V.B."/>
            <person name="Mardis E.R."/>
            <person name="Wilson R.K."/>
        </authorList>
    </citation>
    <scope>NUCLEOTIDE SEQUENCE [LARGE SCALE GENOMIC DNA]</scope>
    <source>
        <strain evidence="4">GED7749B</strain>
    </source>
</reference>
<accession>A0A0C5C5V6</accession>
<evidence type="ECO:0000313" key="3">
    <source>
        <dbReference type="Proteomes" id="UP000032024"/>
    </source>
</evidence>
<dbReference type="AlphaFoldDB" id="A0A0C5C5V6"/>
<dbReference type="EMBL" id="CP010525">
    <property type="protein sequence ID" value="AJO22024.1"/>
    <property type="molecule type" value="Genomic_DNA"/>
</dbReference>
<sequence length="45" mass="5024">MEPLILSFIQLMKDNSGYGSIDFVLHSVYEGHFAVLGFEICLSSD</sequence>
<dbReference type="PATRIC" id="fig|1398.18.peg.1250"/>
<proteinExistence type="predicted"/>
<gene>
    <name evidence="2" type="ORF">HMPREF3213_02058</name>
    <name evidence="1" type="ORF">SB48_HM08orf01909</name>
</gene>
<keyword evidence="3" id="KW-1185">Reference proteome</keyword>
<organism evidence="2 4">
    <name type="scientific">Heyndrickxia coagulans</name>
    <name type="common">Weizmannia coagulans</name>
    <dbReference type="NCBI Taxonomy" id="1398"/>
    <lineage>
        <taxon>Bacteria</taxon>
        <taxon>Bacillati</taxon>
        <taxon>Bacillota</taxon>
        <taxon>Bacilli</taxon>
        <taxon>Bacillales</taxon>
        <taxon>Bacillaceae</taxon>
        <taxon>Heyndrickxia</taxon>
    </lineage>
</organism>